<dbReference type="InterPro" id="IPR032675">
    <property type="entry name" value="LRR_dom_sf"/>
</dbReference>
<accession>A0AAV2YE36</accession>
<reference evidence="1" key="1">
    <citation type="submission" date="2022-11" db="EMBL/GenBank/DDBJ databases">
        <authorList>
            <person name="Morgan W.R."/>
            <person name="Tartar A."/>
        </authorList>
    </citation>
    <scope>NUCLEOTIDE SEQUENCE</scope>
    <source>
        <strain evidence="1">ARSEF 373</strain>
    </source>
</reference>
<reference evidence="1" key="2">
    <citation type="journal article" date="2023" name="Microbiol Resour">
        <title>Decontamination and Annotation of the Draft Genome Sequence of the Oomycete Lagenidium giganteum ARSEF 373.</title>
        <authorList>
            <person name="Morgan W.R."/>
            <person name="Tartar A."/>
        </authorList>
    </citation>
    <scope>NUCLEOTIDE SEQUENCE</scope>
    <source>
        <strain evidence="1">ARSEF 373</strain>
    </source>
</reference>
<proteinExistence type="predicted"/>
<dbReference type="EMBL" id="DAKRPA010000435">
    <property type="protein sequence ID" value="DAZ92470.1"/>
    <property type="molecule type" value="Genomic_DNA"/>
</dbReference>
<evidence type="ECO:0000313" key="2">
    <source>
        <dbReference type="Proteomes" id="UP001146120"/>
    </source>
</evidence>
<gene>
    <name evidence="1" type="ORF">N0F65_012700</name>
</gene>
<dbReference type="AlphaFoldDB" id="A0AAV2YE36"/>
<sequence length="214" mass="23421">MAASPRCSSAEANKLTFDCGGACPDEQPCLVYRRSACDTVNSTASKCYPGTEEGCAYECFNWKLAITNPFSFHILHGKFKSDEEIKNEGTDSNWSAKIQYSNENTTVASTSNDKVTAIGRLNLPSYVTQLDIFGGSDPNAPRDYVVDVRLEPGLLQNQTQLSQVRLLNINIGSQVAAMDSLLPTSIQLLDISNNQLADLPLDLIKFPSLTQLYV</sequence>
<evidence type="ECO:0000313" key="1">
    <source>
        <dbReference type="EMBL" id="DAZ92470.1"/>
    </source>
</evidence>
<protein>
    <submittedName>
        <fullName evidence="1">Uncharacterized protein</fullName>
    </submittedName>
</protein>
<keyword evidence="2" id="KW-1185">Reference proteome</keyword>
<name>A0AAV2YE36_9STRA</name>
<comment type="caution">
    <text evidence="1">The sequence shown here is derived from an EMBL/GenBank/DDBJ whole genome shotgun (WGS) entry which is preliminary data.</text>
</comment>
<organism evidence="1 2">
    <name type="scientific">Lagenidium giganteum</name>
    <dbReference type="NCBI Taxonomy" id="4803"/>
    <lineage>
        <taxon>Eukaryota</taxon>
        <taxon>Sar</taxon>
        <taxon>Stramenopiles</taxon>
        <taxon>Oomycota</taxon>
        <taxon>Peronosporomycetes</taxon>
        <taxon>Pythiales</taxon>
        <taxon>Pythiaceae</taxon>
    </lineage>
</organism>
<dbReference type="SUPFAM" id="SSF52058">
    <property type="entry name" value="L domain-like"/>
    <property type="match status" value="1"/>
</dbReference>
<dbReference type="Proteomes" id="UP001146120">
    <property type="component" value="Unassembled WGS sequence"/>
</dbReference>
<dbReference type="Gene3D" id="3.80.10.10">
    <property type="entry name" value="Ribonuclease Inhibitor"/>
    <property type="match status" value="1"/>
</dbReference>